<reference evidence="2" key="1">
    <citation type="submission" date="2022-07" db="EMBL/GenBank/DDBJ databases">
        <authorList>
            <person name="Otstavnykh N."/>
            <person name="Isaeva M."/>
            <person name="Bystritskaya E."/>
        </authorList>
    </citation>
    <scope>NUCLEOTIDE SEQUENCE</scope>
    <source>
        <strain evidence="2">10Alg 79</strain>
    </source>
</reference>
<keyword evidence="3" id="KW-1185">Reference proteome</keyword>
<dbReference type="AlphaFoldDB" id="A0AAJ1UCK2"/>
<reference evidence="2" key="2">
    <citation type="submission" date="2023-04" db="EMBL/GenBank/DDBJ databases">
        <title>'Rhodoalgimonas zhirmunskyi' gen. nov., isolated from a red alga.</title>
        <authorList>
            <person name="Nedashkovskaya O.I."/>
            <person name="Otstavnykh N.Y."/>
            <person name="Bystritskaya E.P."/>
            <person name="Balabanova L.A."/>
            <person name="Isaeva M.P."/>
        </authorList>
    </citation>
    <scope>NUCLEOTIDE SEQUENCE</scope>
    <source>
        <strain evidence="2">10Alg 79</strain>
    </source>
</reference>
<dbReference type="EMBL" id="JANFFA010000001">
    <property type="protein sequence ID" value="MDQ2093677.1"/>
    <property type="molecule type" value="Genomic_DNA"/>
</dbReference>
<protein>
    <submittedName>
        <fullName evidence="2">Uncharacterized protein</fullName>
    </submittedName>
</protein>
<evidence type="ECO:0000313" key="2">
    <source>
        <dbReference type="EMBL" id="MDQ2093677.1"/>
    </source>
</evidence>
<evidence type="ECO:0000313" key="3">
    <source>
        <dbReference type="Proteomes" id="UP001227162"/>
    </source>
</evidence>
<organism evidence="2 3">
    <name type="scientific">Rhodalgimonas zhirmunskyi</name>
    <dbReference type="NCBI Taxonomy" id="2964767"/>
    <lineage>
        <taxon>Bacteria</taxon>
        <taxon>Pseudomonadati</taxon>
        <taxon>Pseudomonadota</taxon>
        <taxon>Alphaproteobacteria</taxon>
        <taxon>Rhodobacterales</taxon>
        <taxon>Roseobacteraceae</taxon>
        <taxon>Rhodalgimonas</taxon>
    </lineage>
</organism>
<sequence>MEVAEIFDLVDWYRRNEPQVGKQYQNLQNVLQHNATQNQKQPVREPLQDLVEGLKSLPMTELNLQQVAQLDKIGVGQYLGIRGAEFVERVVTEAGYDPATSASEMKTAADQVTNVTSMLESLASALRAAGFYADQTEEEINESSAMARIQFRQDASIGNIADMKKWSADWNDIARGIGHLVGETPHDMKVVGASKGSLIVCVTGSMALISAFAFMSKKVSGIVLDVLKVQTVIEDLRHKRISNEIIERSMRDDLKKREGALVDDIIAGLKDRAGGFAEEHDAHLKTAVKKYVDFSKKGGEVDYLKPPEPENDEEEADGPEQAEAHLIGELRDLISEIRLIKGETLLLEDQVAGDAQ</sequence>
<dbReference type="RefSeq" id="WP_317625258.1">
    <property type="nucleotide sequence ID" value="NZ_JANFFA010000001.1"/>
</dbReference>
<proteinExistence type="predicted"/>
<feature type="region of interest" description="Disordered" evidence="1">
    <location>
        <begin position="300"/>
        <end position="321"/>
    </location>
</feature>
<feature type="compositionally biased region" description="Acidic residues" evidence="1">
    <location>
        <begin position="309"/>
        <end position="320"/>
    </location>
</feature>
<gene>
    <name evidence="2" type="ORF">NOI20_06115</name>
</gene>
<accession>A0AAJ1UCK2</accession>
<evidence type="ECO:0000256" key="1">
    <source>
        <dbReference type="SAM" id="MobiDB-lite"/>
    </source>
</evidence>
<name>A0AAJ1UCK2_9RHOB</name>
<dbReference type="Proteomes" id="UP001227162">
    <property type="component" value="Unassembled WGS sequence"/>
</dbReference>
<comment type="caution">
    <text evidence="2">The sequence shown here is derived from an EMBL/GenBank/DDBJ whole genome shotgun (WGS) entry which is preliminary data.</text>
</comment>